<dbReference type="SUPFAM" id="SSF55073">
    <property type="entry name" value="Nucleotide cyclase"/>
    <property type="match status" value="1"/>
</dbReference>
<dbReference type="PANTHER" id="PTHR43433">
    <property type="entry name" value="HYDROLASE, ALPHA/BETA FOLD FAMILY PROTEIN"/>
    <property type="match status" value="1"/>
</dbReference>
<dbReference type="CDD" id="cd07302">
    <property type="entry name" value="CHD"/>
    <property type="match status" value="1"/>
</dbReference>
<dbReference type="PROSITE" id="PS50125">
    <property type="entry name" value="GUANYLATE_CYCLASE_2"/>
    <property type="match status" value="1"/>
</dbReference>
<dbReference type="Gene3D" id="3.30.70.1230">
    <property type="entry name" value="Nucleotide cyclase"/>
    <property type="match status" value="1"/>
</dbReference>
<dbReference type="AlphaFoldDB" id="A0A5K7Z3U6"/>
<dbReference type="PANTHER" id="PTHR43433:SF8">
    <property type="entry name" value="BIFUNCTIONAL LIPASE_ADENYLATE CYCLASE LIPJ"/>
    <property type="match status" value="1"/>
</dbReference>
<accession>A0A5K7Z3U6</accession>
<dbReference type="Proteomes" id="UP000427769">
    <property type="component" value="Chromosome"/>
</dbReference>
<dbReference type="InterPro" id="IPR001054">
    <property type="entry name" value="A/G_cyclase"/>
</dbReference>
<evidence type="ECO:0000313" key="2">
    <source>
        <dbReference type="EMBL" id="BBO75350.1"/>
    </source>
</evidence>
<dbReference type="InterPro" id="IPR029058">
    <property type="entry name" value="AB_hydrolase_fold"/>
</dbReference>
<feature type="domain" description="Guanylate cyclase" evidence="1">
    <location>
        <begin position="292"/>
        <end position="399"/>
    </location>
</feature>
<dbReference type="PRINTS" id="PR00111">
    <property type="entry name" value="ABHYDROLASE"/>
</dbReference>
<dbReference type="Pfam" id="PF00561">
    <property type="entry name" value="Abhydrolase_1"/>
    <property type="match status" value="1"/>
</dbReference>
<proteinExistence type="predicted"/>
<protein>
    <submittedName>
        <fullName evidence="2">Hydrolase</fullName>
    </submittedName>
</protein>
<dbReference type="Gene3D" id="3.40.50.1820">
    <property type="entry name" value="alpha/beta hydrolase"/>
    <property type="match status" value="1"/>
</dbReference>
<name>A0A5K7Z3U6_9BACT</name>
<dbReference type="SMART" id="SM00044">
    <property type="entry name" value="CYCc"/>
    <property type="match status" value="1"/>
</dbReference>
<evidence type="ECO:0000259" key="1">
    <source>
        <dbReference type="PROSITE" id="PS50125"/>
    </source>
</evidence>
<dbReference type="KEGG" id="dwd:DSCW_27670"/>
<dbReference type="OrthoDB" id="9779853at2"/>
<reference evidence="2 3" key="1">
    <citation type="submission" date="2019-11" db="EMBL/GenBank/DDBJ databases">
        <title>Comparative genomics of hydrocarbon-degrading Desulfosarcina strains.</title>
        <authorList>
            <person name="Watanabe M."/>
            <person name="Kojima H."/>
            <person name="Fukui M."/>
        </authorList>
    </citation>
    <scope>NUCLEOTIDE SEQUENCE [LARGE SCALE GENOMIC DNA]</scope>
    <source>
        <strain evidence="2 3">PP31</strain>
    </source>
</reference>
<keyword evidence="3" id="KW-1185">Reference proteome</keyword>
<dbReference type="SUPFAM" id="SSF53474">
    <property type="entry name" value="alpha/beta-Hydrolases"/>
    <property type="match status" value="1"/>
</dbReference>
<dbReference type="EMBL" id="AP021875">
    <property type="protein sequence ID" value="BBO75350.1"/>
    <property type="molecule type" value="Genomic_DNA"/>
</dbReference>
<dbReference type="GO" id="GO:0016787">
    <property type="term" value="F:hydrolase activity"/>
    <property type="evidence" value="ECO:0007669"/>
    <property type="project" value="UniProtKB-KW"/>
</dbReference>
<dbReference type="InterPro" id="IPR029787">
    <property type="entry name" value="Nucleotide_cyclase"/>
</dbReference>
<organism evidence="2 3">
    <name type="scientific">Desulfosarcina widdelii</name>
    <dbReference type="NCBI Taxonomy" id="947919"/>
    <lineage>
        <taxon>Bacteria</taxon>
        <taxon>Pseudomonadati</taxon>
        <taxon>Thermodesulfobacteriota</taxon>
        <taxon>Desulfobacteria</taxon>
        <taxon>Desulfobacterales</taxon>
        <taxon>Desulfosarcinaceae</taxon>
        <taxon>Desulfosarcina</taxon>
    </lineage>
</organism>
<keyword evidence="2" id="KW-0378">Hydrolase</keyword>
<dbReference type="GO" id="GO:0009190">
    <property type="term" value="P:cyclic nucleotide biosynthetic process"/>
    <property type="evidence" value="ECO:0007669"/>
    <property type="project" value="InterPro"/>
</dbReference>
<gene>
    <name evidence="2" type="ORF">DSCW_27670</name>
</gene>
<dbReference type="GO" id="GO:0004016">
    <property type="term" value="F:adenylate cyclase activity"/>
    <property type="evidence" value="ECO:0007669"/>
    <property type="project" value="UniProtKB-ARBA"/>
</dbReference>
<dbReference type="InterPro" id="IPR050471">
    <property type="entry name" value="AB_hydrolase"/>
</dbReference>
<dbReference type="InterPro" id="IPR000073">
    <property type="entry name" value="AB_hydrolase_1"/>
</dbReference>
<evidence type="ECO:0000313" key="3">
    <source>
        <dbReference type="Proteomes" id="UP000427769"/>
    </source>
</evidence>
<dbReference type="GO" id="GO:0035556">
    <property type="term" value="P:intracellular signal transduction"/>
    <property type="evidence" value="ECO:0007669"/>
    <property type="project" value="InterPro"/>
</dbReference>
<dbReference type="RefSeq" id="WP_155304279.1">
    <property type="nucleotide sequence ID" value="NZ_AP021875.1"/>
</dbReference>
<dbReference type="Pfam" id="PF00211">
    <property type="entry name" value="Guanylate_cyc"/>
    <property type="match status" value="1"/>
</dbReference>
<sequence>MSTTQPITRYAKSGDVHIAYQVTGEGPIDLVFVPGFVSHVEANWQAPNSEKFFSRLASFSRLILFDKRGTGLSDRSSQLFTLEQRMDDVRAVMDAVGSERAAIFGISEGGPMSILFAATYPERTKALVMYGTYAKRAWADDHPFGWKDEDWAMFFTNVDSYWGTPRGIDLNVWAPSVANDELACLKVAEYMRAAASPGAVKAVMQMNREIDVRSVLPTVRVPTLIAHRTRDRNISIEQARYMVERMPNARFAELPGEDHIPWFGDRDTLIGEVEEFLTGVRHEPEADRVLATVLFTDIVDATKRAAELGDKQWRDLLARHHSLIRRELSRFRGREIDTAGDGFFVTFDGPARAIRCAKAIQKTVTQLGLTVRVGLHTGECEVMDEKVTGIAVHIGARVMSHATAGEVIVSSTVKDLVAGSGIGFVDRGAYELKGVPGKWRIFAVKG</sequence>